<organism evidence="2">
    <name type="scientific">Compsopogon caeruleus</name>
    <dbReference type="NCBI Taxonomy" id="31354"/>
    <lineage>
        <taxon>Eukaryota</taxon>
        <taxon>Rhodophyta</taxon>
        <taxon>Compsopogonophyceae</taxon>
        <taxon>Compsopogonales</taxon>
        <taxon>Compsopogonaceae</taxon>
        <taxon>Compsopogon</taxon>
    </lineage>
</organism>
<feature type="region of interest" description="Disordered" evidence="1">
    <location>
        <begin position="80"/>
        <end position="107"/>
    </location>
</feature>
<evidence type="ECO:0000313" key="2">
    <source>
        <dbReference type="EMBL" id="CAD9235673.1"/>
    </source>
</evidence>
<proteinExistence type="predicted"/>
<accession>A0A7S1TGW1</accession>
<sequence length="148" mass="16692">MSNRFSRGRKDATKTIVAANPWVLELPMWREKVALELDQGEVKDDVMVLSGVADFVPLRAPRYQNPLSHVFALRNSRPPAMSKSKAKIPVPSVAAHSSSTITHSKKEELGQFAKHPTKKGWFSCRQCDESVWPPNARKHAVTCEWNEK</sequence>
<dbReference type="EMBL" id="HBGH01013956">
    <property type="protein sequence ID" value="CAD9235673.1"/>
    <property type="molecule type" value="Transcribed_RNA"/>
</dbReference>
<name>A0A7S1TGW1_9RHOD</name>
<gene>
    <name evidence="2" type="ORF">CCAE0312_LOCUS7764</name>
</gene>
<reference evidence="2" key="1">
    <citation type="submission" date="2021-01" db="EMBL/GenBank/DDBJ databases">
        <authorList>
            <person name="Corre E."/>
            <person name="Pelletier E."/>
            <person name="Niang G."/>
            <person name="Scheremetjew M."/>
            <person name="Finn R."/>
            <person name="Kale V."/>
            <person name="Holt S."/>
            <person name="Cochrane G."/>
            <person name="Meng A."/>
            <person name="Brown T."/>
            <person name="Cohen L."/>
        </authorList>
    </citation>
    <scope>NUCLEOTIDE SEQUENCE</scope>
    <source>
        <strain evidence="2">SAG 36.94</strain>
    </source>
</reference>
<protein>
    <submittedName>
        <fullName evidence="2">Uncharacterized protein</fullName>
    </submittedName>
</protein>
<dbReference type="AlphaFoldDB" id="A0A7S1TGW1"/>
<evidence type="ECO:0000256" key="1">
    <source>
        <dbReference type="SAM" id="MobiDB-lite"/>
    </source>
</evidence>